<evidence type="ECO:0000313" key="2">
    <source>
        <dbReference type="EMBL" id="KAK6588504.1"/>
    </source>
</evidence>
<protein>
    <submittedName>
        <fullName evidence="2">Uncharacterized protein</fullName>
    </submittedName>
</protein>
<proteinExistence type="predicted"/>
<dbReference type="EMBL" id="JAWDEY010000032">
    <property type="protein sequence ID" value="KAK6588504.1"/>
    <property type="molecule type" value="Genomic_DNA"/>
</dbReference>
<evidence type="ECO:0000313" key="3">
    <source>
        <dbReference type="Proteomes" id="UP001311799"/>
    </source>
</evidence>
<keyword evidence="1" id="KW-0472">Membrane</keyword>
<keyword evidence="3" id="KW-1185">Reference proteome</keyword>
<feature type="transmembrane region" description="Helical" evidence="1">
    <location>
        <begin position="1181"/>
        <end position="1203"/>
    </location>
</feature>
<sequence length="2188" mass="255134">MQKRCINKRKIQIVNSNNNNENNRWPTNVDNTILISFSRNVVSKEIEYMEEARRYMRKLEVKDFSNLELNYLLSRINDKYPSESFLSKLMVNPDSILFLYNIIKTLLKNKGDVNVIIFAIQDLCRSLIKHKSYLSNINRKVENKLVRLSMKLTEYIQTIYPENDKLTTLMNTCTCLLSILSSNSYYYFSNTINNIEKNSNRTIVQCENGVASLNNKDINYPSYPFLKLNLELDDDLLYKSNDKFDFGSFISNIKYLGSVVNIYKFINERPTLLSPNKKSDIENLILLLSINVLSLLDNMINIYFNVNKEDENKIKRSNFSNYILPLLVELFLKWISISEEINLKRISEYSMDSCFISMFPKTMELITLSIYNDSISNEITRIIIDFLSSYSNYLTVANKNSIHIINVSKKLFISSLIISNSLNSSSKYLKGLNYSSKDSNWFKVLTKYFQIFSSTISPLLVLYDLLGIPLNFEINEDKIDCSNYLLYKEWIYTLNYGAIDIIFETINRYSSIIKNNKLNYDIPTTLIPEINIYTTENKKNNHSQNRNIDYNNDLDSNSKYSVIIKELLSLDFVVDDNYTKRTKIIINENNFHRILSKYRNNIYNLYSYLSYMIINDSKKYTSSSVLAWESLSYSIKLSSLCVDYLQSFISKMSLNKYKSLYKYIIKKNESNKHTLKCPDINEIGFVNMVRYFVWSVVSLGEFPCELYTNGDEINDKSISRSERRLIHLKTRENIRDIVRNTIFFPVYSNYDKTNKDNSSNFNYFNYFNYRNNISYSLPLYSFQLYLRDIFLKLNGYNLTFDRKKNKILMLNRNTNNKYVNLNLFEKNFIIRLEAILHAFSAIIKRGSVTFLSQGNNKDKSNILYKNDYEIDYLLQYVNNWLNSSKDITFYFNNISDSSSESCNIYSKKNLLNSRFYVNNIKSNKISNEKKYFEFTRLLFDAIVLKIFKLMEEMDNHINYYLFRNNNSSQINSTNNYHNYHNHDDEEFEIYKRLFRQLLCTLITLIGVNSNWFTDKSIKIYKKSFYYIFKSLKLPQEDLYFPLSLEQDHVGTLALLKLSQHEASSNNSDIINYLIFNCVDLLENLFSNDRNDVNIPTMTLESYLILIVSSGICISHFVDKDRNIDRCHYYNNEDECGILNWKKYVNIILNKYMLLLDNLIIILNTLVENDEIWNLDELSRKLYNVLFVIYLLICGLEIFISSIFPSKYRPYSFILLTIGADKFDNLNMLEYCGRLFLNRKAGENDKYVYYINDICDYITSIFIHNHYLKVKLILDITLKISPIWFLIIYHPYTSLLSCVIQLPNECITCESNNSMCDYLVFDSVNRFNISTEDTSDKSIHFNSDKSKSLSYMNNGKNCFTKNSKEDLLLEIYNYIGFDECEFLKNRMGKSCLEKDQSNNISYGCGCDYNISYLRGSGLIGKKGIHPIITLIYRYLSFEGTRIDPHYYSRKHNCADTNVGNNYNQSSSNNKNFIDLFKDNFYIGKYDYNKVNCVCNAIPNITLPLSVMMMKITYINECNKSKYIKPILSCIYSLNLFDINPIMSYLSLFSINPVGSINTNTQNHGDYLNLIYSNNDGENYFNLIRDSGSQCLDRLILLCNDMKKESVIPIEGNNYCTCFEYNDLLCSILVLFLNNLTNIKDYGDANSNYNKLSIVGSSVYFDIDSFMEYIISRCTLTLLICIGIQNSNVIDIKRKITLEKNESMVNYKENNIPVYNYLKSYDDFYYDMSLSSVLRINSNSEFDYSSDPNNNNNCFLCGQNGSGIVINNNTDGEIKIRDIIDDLMNIIDEDYCINGMNIRNKINNKLNIKNHFSRDCFTCKEYSGIEYDNNIINNNHGQNNLNYIKINSNGNLLDLEENQSTCIGGHSNSNTRSYVSTSSILSPKGGIEYGLEINENTSFHNGNISYFSNINLCENSVFNDNQNGGNNKNNISNINTNNCISGNNNQSQNNFNSIGDCKKANTNHFSPLKLITNQRYVITTLKYLLGDFILGKNNKLLILNVFNKTIWGIELISTIFLTLMDPHCDSESFSILSDILILIKQLLDKKEFKKIMELTFLRLPIRLFIQSKIISKEFKSLKYSFNNCGYVNLDIEDYYNCNYYKVNNTNVSKNVDSLVANSINESINLMLKENEFSNKYSIKKNLPHSVKTAYLSDTIKDFIEQLTFVTVTQANKTKFRQIIKEFCTKPSSVK</sequence>
<feature type="transmembrane region" description="Helical" evidence="1">
    <location>
        <begin position="1099"/>
        <end position="1117"/>
    </location>
</feature>
<organism evidence="2 3">
    <name type="scientific">Cryptosporidium xiaoi</name>
    <dbReference type="NCBI Taxonomy" id="659607"/>
    <lineage>
        <taxon>Eukaryota</taxon>
        <taxon>Sar</taxon>
        <taxon>Alveolata</taxon>
        <taxon>Apicomplexa</taxon>
        <taxon>Conoidasida</taxon>
        <taxon>Coccidia</taxon>
        <taxon>Eucoccidiorida</taxon>
        <taxon>Eimeriorina</taxon>
        <taxon>Cryptosporidiidae</taxon>
        <taxon>Cryptosporidium</taxon>
    </lineage>
</organism>
<keyword evidence="1" id="KW-0812">Transmembrane</keyword>
<keyword evidence="1" id="KW-1133">Transmembrane helix</keyword>
<evidence type="ECO:0000256" key="1">
    <source>
        <dbReference type="SAM" id="Phobius"/>
    </source>
</evidence>
<comment type="caution">
    <text evidence="2">The sequence shown here is derived from an EMBL/GenBank/DDBJ whole genome shotgun (WGS) entry which is preliminary data.</text>
</comment>
<dbReference type="Proteomes" id="UP001311799">
    <property type="component" value="Unassembled WGS sequence"/>
</dbReference>
<reference evidence="2 3" key="1">
    <citation type="submission" date="2023-10" db="EMBL/GenBank/DDBJ databases">
        <title>Comparative genomics analysis reveals potential genetic determinants of host preference in Cryptosporidium xiaoi.</title>
        <authorList>
            <person name="Xiao L."/>
            <person name="Li J."/>
        </authorList>
    </citation>
    <scope>NUCLEOTIDE SEQUENCE [LARGE SCALE GENOMIC DNA]</scope>
    <source>
        <strain evidence="2 3">52996</strain>
    </source>
</reference>
<name>A0AAV9XW50_9CRYT</name>
<gene>
    <name evidence="2" type="ORF">RS030_4554</name>
</gene>
<accession>A0AAV9XW50</accession>